<evidence type="ECO:0000313" key="3">
    <source>
        <dbReference type="Proteomes" id="UP000289260"/>
    </source>
</evidence>
<evidence type="ECO:0000313" key="2">
    <source>
        <dbReference type="EMBL" id="QBE50184.1"/>
    </source>
</evidence>
<dbReference type="EMBL" id="CP035806">
    <property type="protein sequence ID" value="QBE50184.1"/>
    <property type="molecule type" value="Genomic_DNA"/>
</dbReference>
<sequence length="163" mass="17923">MDEREARAWLGLITVLQLLPNALNAQLLRDSGVTHFEFSVLSTLYTAPEPVTGMTELARRTDSTLPRLSHVCSRLEQRGFVERTPRPTDRRATDVRLTTQGRQKLIHAIPKHIELVRSLVIDALSPEQLDALIGITGAIEPRLTADAARRGADPTPGRSSTAG</sequence>
<dbReference type="PANTHER" id="PTHR33164">
    <property type="entry name" value="TRANSCRIPTIONAL REGULATOR, MARR FAMILY"/>
    <property type="match status" value="1"/>
</dbReference>
<dbReference type="InterPro" id="IPR000835">
    <property type="entry name" value="HTH_MarR-typ"/>
</dbReference>
<dbReference type="InterPro" id="IPR036390">
    <property type="entry name" value="WH_DNA-bd_sf"/>
</dbReference>
<reference evidence="2 3" key="1">
    <citation type="submission" date="2019-02" db="EMBL/GenBank/DDBJ databases">
        <authorList>
            <person name="Sun L."/>
            <person name="Pan D."/>
            <person name="Wu X."/>
        </authorList>
    </citation>
    <scope>NUCLEOTIDE SEQUENCE [LARGE SCALE GENOMIC DNA]</scope>
    <source>
        <strain evidence="2 3">JW-1</strain>
    </source>
</reference>
<dbReference type="InterPro" id="IPR036388">
    <property type="entry name" value="WH-like_DNA-bd_sf"/>
</dbReference>
<keyword evidence="3" id="KW-1185">Reference proteome</keyword>
<name>A0A4P6KKL7_9MICO</name>
<dbReference type="OrthoDB" id="8635520at2"/>
<dbReference type="Pfam" id="PF01047">
    <property type="entry name" value="MarR"/>
    <property type="match status" value="1"/>
</dbReference>
<dbReference type="InterPro" id="IPR039422">
    <property type="entry name" value="MarR/SlyA-like"/>
</dbReference>
<dbReference type="Proteomes" id="UP000289260">
    <property type="component" value="Chromosome"/>
</dbReference>
<organism evidence="2 3">
    <name type="scientific">Leucobacter triazinivorans</name>
    <dbReference type="NCBI Taxonomy" id="1784719"/>
    <lineage>
        <taxon>Bacteria</taxon>
        <taxon>Bacillati</taxon>
        <taxon>Actinomycetota</taxon>
        <taxon>Actinomycetes</taxon>
        <taxon>Micrococcales</taxon>
        <taxon>Microbacteriaceae</taxon>
        <taxon>Leucobacter</taxon>
    </lineage>
</organism>
<dbReference type="GO" id="GO:0006950">
    <property type="term" value="P:response to stress"/>
    <property type="evidence" value="ECO:0007669"/>
    <property type="project" value="TreeGrafter"/>
</dbReference>
<dbReference type="SUPFAM" id="SSF46785">
    <property type="entry name" value="Winged helix' DNA-binding domain"/>
    <property type="match status" value="1"/>
</dbReference>
<dbReference type="PANTHER" id="PTHR33164:SF99">
    <property type="entry name" value="MARR FAMILY REGULATORY PROTEIN"/>
    <property type="match status" value="1"/>
</dbReference>
<dbReference type="AlphaFoldDB" id="A0A4P6KKL7"/>
<protein>
    <submittedName>
        <fullName evidence="2">MarR family transcriptional regulator</fullName>
    </submittedName>
</protein>
<dbReference type="KEGG" id="ltr:EVS81_04190"/>
<dbReference type="SMART" id="SM00347">
    <property type="entry name" value="HTH_MARR"/>
    <property type="match status" value="1"/>
</dbReference>
<gene>
    <name evidence="2" type="ORF">EVS81_04190</name>
</gene>
<feature type="domain" description="HTH marR-type" evidence="1">
    <location>
        <begin position="1"/>
        <end position="141"/>
    </location>
</feature>
<proteinExistence type="predicted"/>
<dbReference type="Gene3D" id="1.10.10.10">
    <property type="entry name" value="Winged helix-like DNA-binding domain superfamily/Winged helix DNA-binding domain"/>
    <property type="match status" value="1"/>
</dbReference>
<evidence type="ECO:0000259" key="1">
    <source>
        <dbReference type="PROSITE" id="PS50995"/>
    </source>
</evidence>
<dbReference type="PRINTS" id="PR00598">
    <property type="entry name" value="HTHMARR"/>
</dbReference>
<accession>A0A4P6KKL7</accession>
<dbReference type="GO" id="GO:0003700">
    <property type="term" value="F:DNA-binding transcription factor activity"/>
    <property type="evidence" value="ECO:0007669"/>
    <property type="project" value="InterPro"/>
</dbReference>
<dbReference type="PROSITE" id="PS50995">
    <property type="entry name" value="HTH_MARR_2"/>
    <property type="match status" value="1"/>
</dbReference>